<accession>A0A1H9HDY8</accession>
<gene>
    <name evidence="1" type="ORF">SAMN04488038_108136</name>
</gene>
<dbReference type="STRING" id="489703.SAMN04488038_108136"/>
<dbReference type="EMBL" id="FOFS01000008">
    <property type="protein sequence ID" value="SEQ60540.1"/>
    <property type="molecule type" value="Genomic_DNA"/>
</dbReference>
<evidence type="ECO:0000313" key="2">
    <source>
        <dbReference type="Proteomes" id="UP000199233"/>
    </source>
</evidence>
<protein>
    <submittedName>
        <fullName evidence="1">Peptidoglycan-binding protein, CsiV</fullName>
    </submittedName>
</protein>
<name>A0A1H9HDY8_9GAMM</name>
<dbReference type="Proteomes" id="UP000199233">
    <property type="component" value="Unassembled WGS sequence"/>
</dbReference>
<proteinExistence type="predicted"/>
<dbReference type="Pfam" id="PF10972">
    <property type="entry name" value="CsiV"/>
    <property type="match status" value="1"/>
</dbReference>
<dbReference type="OrthoDB" id="5566524at2"/>
<keyword evidence="2" id="KW-1185">Reference proteome</keyword>
<reference evidence="1 2" key="1">
    <citation type="submission" date="2016-10" db="EMBL/GenBank/DDBJ databases">
        <authorList>
            <person name="de Groot N.N."/>
        </authorList>
    </citation>
    <scope>NUCLEOTIDE SEQUENCE [LARGE SCALE GENOMIC DNA]</scope>
    <source>
        <strain evidence="1 2">DSM 25927</strain>
    </source>
</reference>
<organism evidence="1 2">
    <name type="scientific">Solimonas aquatica</name>
    <dbReference type="NCBI Taxonomy" id="489703"/>
    <lineage>
        <taxon>Bacteria</taxon>
        <taxon>Pseudomonadati</taxon>
        <taxon>Pseudomonadota</taxon>
        <taxon>Gammaproteobacteria</taxon>
        <taxon>Nevskiales</taxon>
        <taxon>Nevskiaceae</taxon>
        <taxon>Solimonas</taxon>
    </lineage>
</organism>
<dbReference type="AlphaFoldDB" id="A0A1H9HDY8"/>
<dbReference type="InterPro" id="IPR021241">
    <property type="entry name" value="CsiV"/>
</dbReference>
<evidence type="ECO:0000313" key="1">
    <source>
        <dbReference type="EMBL" id="SEQ60540.1"/>
    </source>
</evidence>
<sequence length="194" mass="21624">MTAGIFRMRQRGLWLALMLLLATGTARAETYRMDLILFANRTAVTEAPRAGALPDYAGAMALDNLAALQAAGIRLLPESDFALQSQWARLRNSRQFQPLLHLSWTQNDPPEARGPALRLRWGETQPGSGLPLVDGRVMLLIVNRYLTLDADLAYNGSNGAWRLDERRKMRRDELHHLDSARLGILAQVTKVGVP</sequence>